<feature type="transmembrane region" description="Helical" evidence="7">
    <location>
        <begin position="201"/>
        <end position="221"/>
    </location>
</feature>
<evidence type="ECO:0000256" key="4">
    <source>
        <dbReference type="ARBA" id="ARBA00022692"/>
    </source>
</evidence>
<comment type="similarity">
    <text evidence="2">Belongs to the sodium:galactoside symporter (TC 2.A.2) family.</text>
</comment>
<evidence type="ECO:0000256" key="6">
    <source>
        <dbReference type="ARBA" id="ARBA00023136"/>
    </source>
</evidence>
<evidence type="ECO:0000256" key="5">
    <source>
        <dbReference type="ARBA" id="ARBA00022989"/>
    </source>
</evidence>
<dbReference type="RefSeq" id="WP_377378522.1">
    <property type="nucleotide sequence ID" value="NZ_JBHSSW010000012.1"/>
</dbReference>
<keyword evidence="3" id="KW-1003">Cell membrane</keyword>
<dbReference type="PANTHER" id="PTHR11328">
    <property type="entry name" value="MAJOR FACILITATOR SUPERFAMILY DOMAIN-CONTAINING PROTEIN"/>
    <property type="match status" value="1"/>
</dbReference>
<comment type="caution">
    <text evidence="9">The sequence shown here is derived from an EMBL/GenBank/DDBJ whole genome shotgun (WGS) entry which is preliminary data.</text>
</comment>
<accession>A0ABW1SA85</accession>
<feature type="transmembrane region" description="Helical" evidence="7">
    <location>
        <begin position="432"/>
        <end position="454"/>
    </location>
</feature>
<comment type="subcellular location">
    <subcellularLocation>
        <location evidence="1">Cell membrane</location>
        <topology evidence="1">Multi-pass membrane protein</topology>
    </subcellularLocation>
</comment>
<feature type="transmembrane region" description="Helical" evidence="7">
    <location>
        <begin position="100"/>
        <end position="120"/>
    </location>
</feature>
<dbReference type="PROSITE" id="PS50850">
    <property type="entry name" value="MFS"/>
    <property type="match status" value="1"/>
</dbReference>
<gene>
    <name evidence="9" type="ORF">ACFQDM_09775</name>
</gene>
<feature type="transmembrane region" description="Helical" evidence="7">
    <location>
        <begin position="281"/>
        <end position="304"/>
    </location>
</feature>
<dbReference type="PANTHER" id="PTHR11328:SF28">
    <property type="entry name" value="MAJOR FACILITATOR SUPERFAMILY DOMAIN-CONTAINING PROTEIN 12"/>
    <property type="match status" value="1"/>
</dbReference>
<proteinExistence type="inferred from homology"/>
<dbReference type="InterPro" id="IPR039672">
    <property type="entry name" value="MFS_2"/>
</dbReference>
<evidence type="ECO:0000256" key="3">
    <source>
        <dbReference type="ARBA" id="ARBA00022475"/>
    </source>
</evidence>
<keyword evidence="4 7" id="KW-0812">Transmembrane</keyword>
<evidence type="ECO:0000256" key="7">
    <source>
        <dbReference type="SAM" id="Phobius"/>
    </source>
</evidence>
<dbReference type="EMBL" id="JBHSSW010000012">
    <property type="protein sequence ID" value="MFC6198369.1"/>
    <property type="molecule type" value="Genomic_DNA"/>
</dbReference>
<dbReference type="Proteomes" id="UP001596303">
    <property type="component" value="Unassembled WGS sequence"/>
</dbReference>
<feature type="transmembrane region" description="Helical" evidence="7">
    <location>
        <begin position="382"/>
        <end position="412"/>
    </location>
</feature>
<dbReference type="InterPro" id="IPR018043">
    <property type="entry name" value="Na/Gal_symport_CS"/>
</dbReference>
<feature type="transmembrane region" description="Helical" evidence="7">
    <location>
        <begin position="26"/>
        <end position="51"/>
    </location>
</feature>
<name>A0ABW1SA85_9PROT</name>
<evidence type="ECO:0000313" key="9">
    <source>
        <dbReference type="EMBL" id="MFC6198369.1"/>
    </source>
</evidence>
<feature type="transmembrane region" description="Helical" evidence="7">
    <location>
        <begin position="316"/>
        <end position="334"/>
    </location>
</feature>
<keyword evidence="6 7" id="KW-0472">Membrane</keyword>
<feature type="transmembrane region" description="Helical" evidence="7">
    <location>
        <begin position="126"/>
        <end position="150"/>
    </location>
</feature>
<feature type="transmembrane region" description="Helical" evidence="7">
    <location>
        <begin position="57"/>
        <end position="79"/>
    </location>
</feature>
<evidence type="ECO:0000313" key="10">
    <source>
        <dbReference type="Proteomes" id="UP001596303"/>
    </source>
</evidence>
<dbReference type="Pfam" id="PF13347">
    <property type="entry name" value="MFS_2"/>
    <property type="match status" value="1"/>
</dbReference>
<dbReference type="SUPFAM" id="SSF103473">
    <property type="entry name" value="MFS general substrate transporter"/>
    <property type="match status" value="1"/>
</dbReference>
<feature type="transmembrane region" description="Helical" evidence="7">
    <location>
        <begin position="250"/>
        <end position="275"/>
    </location>
</feature>
<organism evidence="9 10">
    <name type="scientific">Ponticaulis profundi</name>
    <dbReference type="NCBI Taxonomy" id="2665222"/>
    <lineage>
        <taxon>Bacteria</taxon>
        <taxon>Pseudomonadati</taxon>
        <taxon>Pseudomonadota</taxon>
        <taxon>Alphaproteobacteria</taxon>
        <taxon>Hyphomonadales</taxon>
        <taxon>Hyphomonadaceae</taxon>
        <taxon>Ponticaulis</taxon>
    </lineage>
</organism>
<dbReference type="InterPro" id="IPR020846">
    <property type="entry name" value="MFS_dom"/>
</dbReference>
<evidence type="ECO:0000256" key="1">
    <source>
        <dbReference type="ARBA" id="ARBA00004651"/>
    </source>
</evidence>
<dbReference type="PROSITE" id="PS00872">
    <property type="entry name" value="NA_GALACTOSIDE_SYMP"/>
    <property type="match status" value="1"/>
</dbReference>
<dbReference type="InterPro" id="IPR036259">
    <property type="entry name" value="MFS_trans_sf"/>
</dbReference>
<feature type="domain" description="Major facilitator superfamily (MFS) profile" evidence="8">
    <location>
        <begin position="24"/>
        <end position="459"/>
    </location>
</feature>
<sequence length="466" mass="49292">MSTQANLETAADPATMLHAKEGRVTWLVAGGWGMGSFAASTMYQAIGIFLMHYFVEIIGIAAVTAGALLSAVRLYDAFIDPLVGTASDYTKSRWGRRRPYILAGGLISGLSFILLFSLPTAETTPAIVWIVLGVLLINTTGYAILTIPYLAMPAEMTDKPNERTFIVSFRVAGMALGQISGATITSLVIAAFGGGLIGHSAMAWVTALIIILAAIVCFWLTGRAPNIERAPPPHMSIWQKWSSALSNKPFLLLLLVKMANLTGVHFFFALIPFLFVSHHGLGYEVIGFFFLFQAMGMFGSQPFWVRVAKPLGKKGLYFLGAVLWSACVASLALVDPAGSMAVIAVLAFTLGIAAGSLLLAGQAMLPDAIAADFEKTGQRREGLFAGVYTTVEKISGALAAVLIGASLTAIGFEGGGHGGGDAGEMASAGSNAILWLALIPGVFQFFSAIPLFFYHIPKKEEAPQSA</sequence>
<dbReference type="Gene3D" id="1.20.1250.20">
    <property type="entry name" value="MFS general substrate transporter like domains"/>
    <property type="match status" value="2"/>
</dbReference>
<reference evidence="10" key="1">
    <citation type="journal article" date="2019" name="Int. J. Syst. Evol. Microbiol.">
        <title>The Global Catalogue of Microorganisms (GCM) 10K type strain sequencing project: providing services to taxonomists for standard genome sequencing and annotation.</title>
        <authorList>
            <consortium name="The Broad Institute Genomics Platform"/>
            <consortium name="The Broad Institute Genome Sequencing Center for Infectious Disease"/>
            <person name="Wu L."/>
            <person name="Ma J."/>
        </authorList>
    </citation>
    <scope>NUCLEOTIDE SEQUENCE [LARGE SCALE GENOMIC DNA]</scope>
    <source>
        <strain evidence="10">CGMCC-1.15741</strain>
    </source>
</reference>
<protein>
    <submittedName>
        <fullName evidence="9">MFS transporter</fullName>
    </submittedName>
</protein>
<keyword evidence="10" id="KW-1185">Reference proteome</keyword>
<feature type="transmembrane region" description="Helical" evidence="7">
    <location>
        <begin position="171"/>
        <end position="195"/>
    </location>
</feature>
<evidence type="ECO:0000259" key="8">
    <source>
        <dbReference type="PROSITE" id="PS50850"/>
    </source>
</evidence>
<evidence type="ECO:0000256" key="2">
    <source>
        <dbReference type="ARBA" id="ARBA00009617"/>
    </source>
</evidence>
<feature type="transmembrane region" description="Helical" evidence="7">
    <location>
        <begin position="340"/>
        <end position="361"/>
    </location>
</feature>
<keyword evidence="5 7" id="KW-1133">Transmembrane helix</keyword>